<evidence type="ECO:0000256" key="1">
    <source>
        <dbReference type="SAM" id="Phobius"/>
    </source>
</evidence>
<comment type="caution">
    <text evidence="3">The sequence shown here is derived from an EMBL/GenBank/DDBJ whole genome shotgun (WGS) entry which is preliminary data.</text>
</comment>
<dbReference type="Pfam" id="PF00149">
    <property type="entry name" value="Metallophos"/>
    <property type="match status" value="1"/>
</dbReference>
<dbReference type="PANTHER" id="PTHR32440">
    <property type="entry name" value="PHOSPHATASE DCR2-RELATED-RELATED"/>
    <property type="match status" value="1"/>
</dbReference>
<dbReference type="EMBL" id="AJWJ01000151">
    <property type="protein sequence ID" value="KAF2074367.1"/>
    <property type="molecule type" value="Genomic_DNA"/>
</dbReference>
<dbReference type="AlphaFoldDB" id="A0A8J4PWX0"/>
<proteinExistence type="predicted"/>
<dbReference type="InterPro" id="IPR004843">
    <property type="entry name" value="Calcineurin-like_PHP"/>
</dbReference>
<dbReference type="OrthoDB" id="783096at2759"/>
<dbReference type="PIRSF" id="PIRSF030250">
    <property type="entry name" value="Ptase_At2g46880"/>
    <property type="match status" value="1"/>
</dbReference>
<gene>
    <name evidence="3" type="ORF">CYY_004342</name>
</gene>
<dbReference type="InterPro" id="IPR029052">
    <property type="entry name" value="Metallo-depent_PP-like"/>
</dbReference>
<keyword evidence="4" id="KW-1185">Reference proteome</keyword>
<dbReference type="PANTHER" id="PTHR32440:SF24">
    <property type="entry name" value="CALCINEURIN-LIKE PHOSPHOESTERASE DOMAIN-CONTAINING PROTEIN"/>
    <property type="match status" value="1"/>
</dbReference>
<reference evidence="3" key="1">
    <citation type="submission" date="2020-01" db="EMBL/GenBank/DDBJ databases">
        <title>Development of genomics and gene disruption for Polysphondylium violaceum indicates a role for the polyketide synthase stlB in stalk morphogenesis.</title>
        <authorList>
            <person name="Narita B."/>
            <person name="Kawabe Y."/>
            <person name="Kin K."/>
            <person name="Saito T."/>
            <person name="Gibbs R."/>
            <person name="Kuspa A."/>
            <person name="Muzny D."/>
            <person name="Queller D."/>
            <person name="Richards S."/>
            <person name="Strassman J."/>
            <person name="Sucgang R."/>
            <person name="Worley K."/>
            <person name="Schaap P."/>
        </authorList>
    </citation>
    <scope>NUCLEOTIDE SEQUENCE</scope>
    <source>
        <strain evidence="3">QSvi11</strain>
    </source>
</reference>
<dbReference type="Gene3D" id="3.60.21.10">
    <property type="match status" value="1"/>
</dbReference>
<keyword evidence="1" id="KW-0472">Membrane</keyword>
<dbReference type="GO" id="GO:0005737">
    <property type="term" value="C:cytoplasm"/>
    <property type="evidence" value="ECO:0007669"/>
    <property type="project" value="TreeGrafter"/>
</dbReference>
<keyword evidence="1" id="KW-1133">Transmembrane helix</keyword>
<dbReference type="SUPFAM" id="SSF56300">
    <property type="entry name" value="Metallo-dependent phosphatases"/>
    <property type="match status" value="1"/>
</dbReference>
<keyword evidence="1" id="KW-0812">Transmembrane</keyword>
<organism evidence="3 4">
    <name type="scientific">Polysphondylium violaceum</name>
    <dbReference type="NCBI Taxonomy" id="133409"/>
    <lineage>
        <taxon>Eukaryota</taxon>
        <taxon>Amoebozoa</taxon>
        <taxon>Evosea</taxon>
        <taxon>Eumycetozoa</taxon>
        <taxon>Dictyostelia</taxon>
        <taxon>Dictyosteliales</taxon>
        <taxon>Dictyosteliaceae</taxon>
        <taxon>Polysphondylium</taxon>
    </lineage>
</organism>
<dbReference type="InterPro" id="IPR011230">
    <property type="entry name" value="PAP14/16/28/29"/>
</dbReference>
<dbReference type="GO" id="GO:0016788">
    <property type="term" value="F:hydrolase activity, acting on ester bonds"/>
    <property type="evidence" value="ECO:0007669"/>
    <property type="project" value="TreeGrafter"/>
</dbReference>
<evidence type="ECO:0000313" key="3">
    <source>
        <dbReference type="EMBL" id="KAF2074367.1"/>
    </source>
</evidence>
<name>A0A8J4PWX0_9MYCE</name>
<evidence type="ECO:0000313" key="4">
    <source>
        <dbReference type="Proteomes" id="UP000695562"/>
    </source>
</evidence>
<accession>A0A8J4PWX0</accession>
<sequence>MKLYSIIFIILFYIYSIYGGDEIKFPSLTSTASSLSSGVDIERPILKFPKDRPFKIVQFTDLHYEGLFSGEDLLTQQGQEKILEIENPDFVMLSGDMISGYKSAFVNEEAYKKTWDLFTEPMRKRNIPWAITFGNHDAEGALTGYQMMELDRSYPLSLSQHGPSEAAGNANYVINIQGSNDTAAASYIYIFDSDTPSCGANGAWGCIQPSQIEWFKKQSLLNLQIPSIAFVHVPPIEVVDLWNNFPVYGDFGDMESSCFYTHKYKFVDSLLEQGDIKGLYFGHDHKNDFIGDYKGLSMGYGRKTGYGSYNPKYQQGARVLLIDENPYLITSYIRNNLGEIDQQKLHLPDNQLKAPLHCSKPGDGENEDWQMYLVVFVIVSVFVMFVQYRRTNKKYMPINRPAEMA</sequence>
<protein>
    <recommendedName>
        <fullName evidence="2">Calcineurin-like phosphoesterase domain-containing protein</fullName>
    </recommendedName>
</protein>
<feature type="transmembrane region" description="Helical" evidence="1">
    <location>
        <begin position="369"/>
        <end position="388"/>
    </location>
</feature>
<feature type="domain" description="Calcineurin-like phosphoesterase" evidence="2">
    <location>
        <begin position="54"/>
        <end position="286"/>
    </location>
</feature>
<dbReference type="Proteomes" id="UP000695562">
    <property type="component" value="Unassembled WGS sequence"/>
</dbReference>
<evidence type="ECO:0000259" key="2">
    <source>
        <dbReference type="Pfam" id="PF00149"/>
    </source>
</evidence>
<dbReference type="CDD" id="cd07383">
    <property type="entry name" value="MPP_Dcr2"/>
    <property type="match status" value="1"/>
</dbReference>